<evidence type="ECO:0000259" key="3">
    <source>
        <dbReference type="PROSITE" id="PS50893"/>
    </source>
</evidence>
<protein>
    <submittedName>
        <fullName evidence="4">Alpha-D-ribose 1-methylphosphonate 5-triphosphate synthase subunit PhnL</fullName>
    </submittedName>
</protein>
<dbReference type="PANTHER" id="PTHR42764">
    <property type="entry name" value="PHOSPHONATES UTILIZATION ATP-BINDING PROTEIN PHNK-RELATED"/>
    <property type="match status" value="1"/>
</dbReference>
<dbReference type="GO" id="GO:0019700">
    <property type="term" value="P:organic phosphonate catabolic process"/>
    <property type="evidence" value="ECO:0007669"/>
    <property type="project" value="TreeGrafter"/>
</dbReference>
<evidence type="ECO:0000256" key="1">
    <source>
        <dbReference type="ARBA" id="ARBA00022741"/>
    </source>
</evidence>
<dbReference type="PANTHER" id="PTHR42764:SF1">
    <property type="entry name" value="PHOSPHONATES UTILIZATION ATP-BINDING PROTEIN PHNK-RELATED"/>
    <property type="match status" value="1"/>
</dbReference>
<dbReference type="RefSeq" id="WP_219997531.1">
    <property type="nucleotide sequence ID" value="NZ_QICM01000013.1"/>
</dbReference>
<dbReference type="Proteomes" id="UP000247389">
    <property type="component" value="Unassembled WGS sequence"/>
</dbReference>
<dbReference type="InterPro" id="IPR017871">
    <property type="entry name" value="ABC_transporter-like_CS"/>
</dbReference>
<keyword evidence="2" id="KW-0067">ATP-binding</keyword>
<evidence type="ECO:0000256" key="2">
    <source>
        <dbReference type="ARBA" id="ARBA00022840"/>
    </source>
</evidence>
<accession>A0A318E5R2</accession>
<proteinExistence type="predicted"/>
<dbReference type="Gene3D" id="3.40.50.300">
    <property type="entry name" value="P-loop containing nucleotide triphosphate hydrolases"/>
    <property type="match status" value="1"/>
</dbReference>
<dbReference type="PROSITE" id="PS00211">
    <property type="entry name" value="ABC_TRANSPORTER_1"/>
    <property type="match status" value="1"/>
</dbReference>
<sequence length="235" mass="26682">MKHILEVNNLVKNFELKLLNNKIIRGCENVNFRLEKGDFLGIYGPSGTGKSTVMKCIYRTYLPTSGQIIYNSDALGAVDLAEADEQDIIKLRDNEIKYLTQFLQIIPRVSAQDIVAEELIKKGFNYDTSVKRAHDLFRRLDIPEELWDAYPATFSGGEKQRINIAKSVISKPKLLLLDEPTASLNKQLKKKVLGLLKELKQEGTTMIGIFHNLEFMRNIAEHELMMPDSIVKAVS</sequence>
<comment type="caution">
    <text evidence="4">The sequence shown here is derived from an EMBL/GenBank/DDBJ whole genome shotgun (WGS) entry which is preliminary data.</text>
</comment>
<dbReference type="AlphaFoldDB" id="A0A318E5R2"/>
<keyword evidence="1" id="KW-0547">Nucleotide-binding</keyword>
<dbReference type="EMBL" id="QICM01000013">
    <property type="protein sequence ID" value="PXV65565.1"/>
    <property type="molecule type" value="Genomic_DNA"/>
</dbReference>
<feature type="domain" description="ABC transporter" evidence="3">
    <location>
        <begin position="5"/>
        <end position="234"/>
    </location>
</feature>
<dbReference type="GO" id="GO:0005524">
    <property type="term" value="F:ATP binding"/>
    <property type="evidence" value="ECO:0007669"/>
    <property type="project" value="UniProtKB-KW"/>
</dbReference>
<dbReference type="PROSITE" id="PS50893">
    <property type="entry name" value="ABC_TRANSPORTER_2"/>
    <property type="match status" value="1"/>
</dbReference>
<dbReference type="InterPro" id="IPR003593">
    <property type="entry name" value="AAA+_ATPase"/>
</dbReference>
<reference evidence="4 5" key="1">
    <citation type="submission" date="2018-04" db="EMBL/GenBank/DDBJ databases">
        <title>Subsurface microbial communities from deep shales in Ohio and West Virginia, USA.</title>
        <authorList>
            <person name="Wrighton K."/>
        </authorList>
    </citation>
    <scope>NUCLEOTIDE SEQUENCE [LARGE SCALE GENOMIC DNA]</scope>
    <source>
        <strain evidence="4 5">MSL28</strain>
    </source>
</reference>
<dbReference type="SMART" id="SM00382">
    <property type="entry name" value="AAA"/>
    <property type="match status" value="1"/>
</dbReference>
<evidence type="ECO:0000313" key="4">
    <source>
        <dbReference type="EMBL" id="PXV65565.1"/>
    </source>
</evidence>
<dbReference type="InterPro" id="IPR003439">
    <property type="entry name" value="ABC_transporter-like_ATP-bd"/>
</dbReference>
<organism evidence="4 5">
    <name type="scientific">Halanaerobium congolense</name>
    <dbReference type="NCBI Taxonomy" id="54121"/>
    <lineage>
        <taxon>Bacteria</taxon>
        <taxon>Bacillati</taxon>
        <taxon>Bacillota</taxon>
        <taxon>Clostridia</taxon>
        <taxon>Halanaerobiales</taxon>
        <taxon>Halanaerobiaceae</taxon>
        <taxon>Halanaerobium</taxon>
    </lineage>
</organism>
<gene>
    <name evidence="4" type="ORF">C8C78_11310</name>
</gene>
<dbReference type="InterPro" id="IPR027417">
    <property type="entry name" value="P-loop_NTPase"/>
</dbReference>
<dbReference type="Pfam" id="PF00005">
    <property type="entry name" value="ABC_tran"/>
    <property type="match status" value="1"/>
</dbReference>
<evidence type="ECO:0000313" key="5">
    <source>
        <dbReference type="Proteomes" id="UP000247389"/>
    </source>
</evidence>
<dbReference type="GO" id="GO:0016887">
    <property type="term" value="F:ATP hydrolysis activity"/>
    <property type="evidence" value="ECO:0007669"/>
    <property type="project" value="InterPro"/>
</dbReference>
<name>A0A318E5R2_9FIRM</name>
<dbReference type="SUPFAM" id="SSF52540">
    <property type="entry name" value="P-loop containing nucleoside triphosphate hydrolases"/>
    <property type="match status" value="1"/>
</dbReference>